<dbReference type="EMBL" id="VWOX01000001">
    <property type="protein sequence ID" value="KAA5547178.1"/>
    <property type="molecule type" value="Genomic_DNA"/>
</dbReference>
<accession>A0A5M6DHZ7</accession>
<feature type="region of interest" description="Disordered" evidence="1">
    <location>
        <begin position="148"/>
        <end position="171"/>
    </location>
</feature>
<feature type="chain" id="PRO_5024303397" description="Cytochrome c" evidence="2">
    <location>
        <begin position="27"/>
        <end position="171"/>
    </location>
</feature>
<keyword evidence="2" id="KW-0732">Signal</keyword>
<proteinExistence type="predicted"/>
<sequence length="171" mass="19002">MRPKKMKVALVVVFVSVSLVSFKMLAADPPVSPIEHAEGVLMRSKLKRSQRVLEGLVRADFAAIAQGAHEMKLISEAAEWPRARDAVYEHFSAEFRRHCNQLEQLAQEGNHQGATFTYLHMTSLCVECHNYVRDSLRVATPGGDGDIRLIPSEWPEGGKPSVDAAPVTRRP</sequence>
<gene>
    <name evidence="3" type="ORF">FYK55_01870</name>
</gene>
<evidence type="ECO:0000313" key="3">
    <source>
        <dbReference type="EMBL" id="KAA5547178.1"/>
    </source>
</evidence>
<dbReference type="Proteomes" id="UP000324479">
    <property type="component" value="Unassembled WGS sequence"/>
</dbReference>
<organism evidence="3 4">
    <name type="scientific">Roseiconus nitratireducens</name>
    <dbReference type="NCBI Taxonomy" id="2605748"/>
    <lineage>
        <taxon>Bacteria</taxon>
        <taxon>Pseudomonadati</taxon>
        <taxon>Planctomycetota</taxon>
        <taxon>Planctomycetia</taxon>
        <taxon>Pirellulales</taxon>
        <taxon>Pirellulaceae</taxon>
        <taxon>Roseiconus</taxon>
    </lineage>
</organism>
<evidence type="ECO:0000256" key="1">
    <source>
        <dbReference type="SAM" id="MobiDB-lite"/>
    </source>
</evidence>
<dbReference type="AlphaFoldDB" id="A0A5M6DHZ7"/>
<dbReference type="RefSeq" id="WP_161604255.1">
    <property type="nucleotide sequence ID" value="NZ_VWOX01000001.1"/>
</dbReference>
<name>A0A5M6DHZ7_9BACT</name>
<keyword evidence="4" id="KW-1185">Reference proteome</keyword>
<evidence type="ECO:0000256" key="2">
    <source>
        <dbReference type="SAM" id="SignalP"/>
    </source>
</evidence>
<protein>
    <recommendedName>
        <fullName evidence="5">Cytochrome c</fullName>
    </recommendedName>
</protein>
<comment type="caution">
    <text evidence="3">The sequence shown here is derived from an EMBL/GenBank/DDBJ whole genome shotgun (WGS) entry which is preliminary data.</text>
</comment>
<reference evidence="3 4" key="1">
    <citation type="submission" date="2019-08" db="EMBL/GenBank/DDBJ databases">
        <authorList>
            <person name="Dhanesh K."/>
            <person name="Kumar G."/>
            <person name="Sasikala C."/>
            <person name="Venkata Ramana C."/>
        </authorList>
    </citation>
    <scope>NUCLEOTIDE SEQUENCE [LARGE SCALE GENOMIC DNA]</scope>
    <source>
        <strain evidence="3 4">JC645</strain>
    </source>
</reference>
<evidence type="ECO:0008006" key="5">
    <source>
        <dbReference type="Google" id="ProtNLM"/>
    </source>
</evidence>
<evidence type="ECO:0000313" key="4">
    <source>
        <dbReference type="Proteomes" id="UP000324479"/>
    </source>
</evidence>
<feature type="signal peptide" evidence="2">
    <location>
        <begin position="1"/>
        <end position="26"/>
    </location>
</feature>